<dbReference type="AlphaFoldDB" id="A0A3D8I4G9"/>
<gene>
    <name evidence="2" type="ORF">CQA63_04680</name>
</gene>
<evidence type="ECO:0000259" key="1">
    <source>
        <dbReference type="Pfam" id="PF07728"/>
    </source>
</evidence>
<dbReference type="EMBL" id="NXLR01000006">
    <property type="protein sequence ID" value="RDU60050.1"/>
    <property type="molecule type" value="Genomic_DNA"/>
</dbReference>
<dbReference type="InterPro" id="IPR011704">
    <property type="entry name" value="ATPase_dyneun-rel_AAA"/>
</dbReference>
<dbReference type="PANTHER" id="PTHR37291:SF1">
    <property type="entry name" value="TYPE IV METHYL-DIRECTED RESTRICTION ENZYME ECOKMCRB SUBUNIT"/>
    <property type="match status" value="1"/>
</dbReference>
<dbReference type="OrthoDB" id="9781481at2"/>
<reference evidence="2 3" key="1">
    <citation type="submission" date="2018-04" db="EMBL/GenBank/DDBJ databases">
        <title>Novel Campyloabacter and Helicobacter Species and Strains.</title>
        <authorList>
            <person name="Mannion A.J."/>
            <person name="Shen Z."/>
            <person name="Fox J.G."/>
        </authorList>
    </citation>
    <scope>NUCLEOTIDE SEQUENCE [LARGE SCALE GENOMIC DNA]</scope>
    <source>
        <strain evidence="2 3">MIT 98-6070</strain>
    </source>
</reference>
<name>A0A3D8I4G9_9HELI</name>
<dbReference type="SUPFAM" id="SSF52540">
    <property type="entry name" value="P-loop containing nucleoside triphosphate hydrolases"/>
    <property type="match status" value="1"/>
</dbReference>
<dbReference type="InterPro" id="IPR052934">
    <property type="entry name" value="Methyl-DNA_Rec/Restrict_Enz"/>
</dbReference>
<sequence length="508" mass="58581">MQESNTKIPLNQILYGPPGTGKTYFTINKTLEILASEEYTNALGDSKREEILRVLNELENNPLHTESRKRAREIFEEFKEKGQIEFITFHQSYSYEEFVEGIKPVLEDDNSQNMTYEVKDGIFKRFCGEAGKVYEDSQKTSSELAREQDIEELLEQYADFVQSQLEKGINPPYEAKNFSRKTKMKIQGVKRLKNGDFSIQIGTGDGPPQSLSKKQIIQYYEKYRNGEIDVTGMLPTKESQSPTHANAGYYVALFDMIMEFEQSNNYIYQKQSTPIDNKIKPYILIIDEINRGNISKILGELITLIEPSKRAGNEEALSVALPYSGDEFSVPKNLYIIGTMNTADRSIALLDTALRRRFEFIEMMPNPEILSENCEGVNLKQLLEMLNSRIEFLLDRDHTLGHAFFIGVDNLGKLQNVFAKKIIPLLQEYFYEDYAKIIAVLNNGMIKIKKVKAKDLGIELNDDFNYDEKEIYSITEAKDWKKENFQKIYDDTIKLNDKAEHSNNENEE</sequence>
<dbReference type="RefSeq" id="WP_104700236.1">
    <property type="nucleotide sequence ID" value="NZ_FZPP01000022.1"/>
</dbReference>
<proteinExistence type="predicted"/>
<dbReference type="GO" id="GO:0016887">
    <property type="term" value="F:ATP hydrolysis activity"/>
    <property type="evidence" value="ECO:0007669"/>
    <property type="project" value="InterPro"/>
</dbReference>
<accession>A0A3D8I4G9</accession>
<evidence type="ECO:0000313" key="2">
    <source>
        <dbReference type="EMBL" id="RDU60050.1"/>
    </source>
</evidence>
<organism evidence="2 3">
    <name type="scientific">Helicobacter marmotae</name>
    <dbReference type="NCBI Taxonomy" id="152490"/>
    <lineage>
        <taxon>Bacteria</taxon>
        <taxon>Pseudomonadati</taxon>
        <taxon>Campylobacterota</taxon>
        <taxon>Epsilonproteobacteria</taxon>
        <taxon>Campylobacterales</taxon>
        <taxon>Helicobacteraceae</taxon>
        <taxon>Helicobacter</taxon>
    </lineage>
</organism>
<dbReference type="Gene3D" id="3.40.50.300">
    <property type="entry name" value="P-loop containing nucleotide triphosphate hydrolases"/>
    <property type="match status" value="1"/>
</dbReference>
<dbReference type="PANTHER" id="PTHR37291">
    <property type="entry name" value="5-METHYLCYTOSINE-SPECIFIC RESTRICTION ENZYME B"/>
    <property type="match status" value="1"/>
</dbReference>
<protein>
    <recommendedName>
        <fullName evidence="1">ATPase dynein-related AAA domain-containing protein</fullName>
    </recommendedName>
</protein>
<keyword evidence="3" id="KW-1185">Reference proteome</keyword>
<dbReference type="GO" id="GO:0005524">
    <property type="term" value="F:ATP binding"/>
    <property type="evidence" value="ECO:0007669"/>
    <property type="project" value="InterPro"/>
</dbReference>
<dbReference type="InterPro" id="IPR027417">
    <property type="entry name" value="P-loop_NTPase"/>
</dbReference>
<comment type="caution">
    <text evidence="2">The sequence shown here is derived from an EMBL/GenBank/DDBJ whole genome shotgun (WGS) entry which is preliminary data.</text>
</comment>
<dbReference type="Proteomes" id="UP000256599">
    <property type="component" value="Unassembled WGS sequence"/>
</dbReference>
<feature type="domain" description="ATPase dynein-related AAA" evidence="1">
    <location>
        <begin position="280"/>
        <end position="358"/>
    </location>
</feature>
<dbReference type="Pfam" id="PF07728">
    <property type="entry name" value="AAA_5"/>
    <property type="match status" value="1"/>
</dbReference>
<evidence type="ECO:0000313" key="3">
    <source>
        <dbReference type="Proteomes" id="UP000256599"/>
    </source>
</evidence>